<dbReference type="AlphaFoldDB" id="A0AAN8NX65"/>
<accession>A0AAN8NX65</accession>
<protein>
    <submittedName>
        <fullName evidence="1">Uncharacterized protein</fullName>
    </submittedName>
</protein>
<evidence type="ECO:0000313" key="1">
    <source>
        <dbReference type="EMBL" id="KAK6619635.1"/>
    </source>
</evidence>
<comment type="caution">
    <text evidence="1">The sequence shown here is derived from an EMBL/GenBank/DDBJ whole genome shotgun (WGS) entry which is preliminary data.</text>
</comment>
<gene>
    <name evidence="1" type="ORF">RUM43_012392</name>
</gene>
<sequence length="69" mass="7739">MGGCASKEKLNDVVEATAEVKDTGKVDSEKNGIIERIAVCVVLQDRYLVVRRLSDVSREMHDGWVFERS</sequence>
<proteinExistence type="predicted"/>
<name>A0AAN8NX65_POLSC</name>
<dbReference type="Proteomes" id="UP001372834">
    <property type="component" value="Unassembled WGS sequence"/>
</dbReference>
<reference evidence="1 2" key="1">
    <citation type="submission" date="2023-10" db="EMBL/GenBank/DDBJ databases">
        <title>Genomes of two closely related lineages of the louse Polyplax serrata with different host specificities.</title>
        <authorList>
            <person name="Martinu J."/>
            <person name="Tarabai H."/>
            <person name="Stefka J."/>
            <person name="Hypsa V."/>
        </authorList>
    </citation>
    <scope>NUCLEOTIDE SEQUENCE [LARGE SCALE GENOMIC DNA]</scope>
    <source>
        <strain evidence="1">HR10_N</strain>
    </source>
</reference>
<organism evidence="1 2">
    <name type="scientific">Polyplax serrata</name>
    <name type="common">Common mouse louse</name>
    <dbReference type="NCBI Taxonomy" id="468196"/>
    <lineage>
        <taxon>Eukaryota</taxon>
        <taxon>Metazoa</taxon>
        <taxon>Ecdysozoa</taxon>
        <taxon>Arthropoda</taxon>
        <taxon>Hexapoda</taxon>
        <taxon>Insecta</taxon>
        <taxon>Pterygota</taxon>
        <taxon>Neoptera</taxon>
        <taxon>Paraneoptera</taxon>
        <taxon>Psocodea</taxon>
        <taxon>Troctomorpha</taxon>
        <taxon>Phthiraptera</taxon>
        <taxon>Anoplura</taxon>
        <taxon>Polyplacidae</taxon>
        <taxon>Polyplax</taxon>
    </lineage>
</organism>
<dbReference type="EMBL" id="JAWJWE010000040">
    <property type="protein sequence ID" value="KAK6619635.1"/>
    <property type="molecule type" value="Genomic_DNA"/>
</dbReference>
<evidence type="ECO:0000313" key="2">
    <source>
        <dbReference type="Proteomes" id="UP001372834"/>
    </source>
</evidence>